<gene>
    <name evidence="5" type="ORF">M0R45_005074</name>
</gene>
<dbReference type="Pfam" id="PF23598">
    <property type="entry name" value="LRR_14"/>
    <property type="match status" value="1"/>
</dbReference>
<keyword evidence="2" id="KW-0611">Plant defense</keyword>
<dbReference type="InterPro" id="IPR058922">
    <property type="entry name" value="WHD_DRP"/>
</dbReference>
<dbReference type="SUPFAM" id="SSF52058">
    <property type="entry name" value="L domain-like"/>
    <property type="match status" value="1"/>
</dbReference>
<sequence length="728" mass="82761">MSTYLYDVMPKLLELLPKVVAKADEEAVESLKNIEMVLEKVKAMDFLNTVKFDRLIKAKALDQTDHGAIDDNNMLNRPKLLLQTLLYQVSCLELGLSDIKLEAENKEAIKKALVFQLPPIVKKIDRLMNLVQRLHMPEPEKQSGVYDAREMSQERSTLGLEVKFDESDVMADIRRSYRDLESTELQVCLLSFSIFPENSAIKKRPLIYWWIGEGFITSTKDKRADEIGEEIFEKLMRMDLIQPHSGEPNCELLVKSCTMHPWIRRMLIHLARETNLFDFDSVRPMMPPYTVETSTCRRACLVSGNDVPQGAGLHALLTVFNVNVQYLSLEQEWLDKLNKVEVLQLGRWQTSATYHIEVEHRRFVGSFAEGILNGLGAQKHLKYLSLRGISRITKLPDSILHLVSLEILDLRACHDLERLPSDISSLKKLTHLDVSECYLLEGVPKGIQKLKSLQVLKGFLIGSEEKTPCRLGDLAKLKNLRRLSIHMGNEAAVQEGEFKKLRESSSLRRLKISWGVVSATLKENISNESRKFLFPPNLEKLDLQGYPQEHAPDGLKPSKLNKLKKLYIMGGELASLVHGETTEHWRVEIVRLHFLRRLKLTAGLKQLFPRLQYWALQGTIWNIGNDSRVNLWSDLWVPATPPTPILADHADSTALVCPDNTEAGVDSSEAREPMVMAVSPFGARRPANQGEKPAIDLKLFDFGPPPTVVEIEIQRHHEVSGIEDFKTQ</sequence>
<protein>
    <recommendedName>
        <fullName evidence="7">Disease resistance RPP13-like protein 4</fullName>
    </recommendedName>
</protein>
<evidence type="ECO:0000313" key="6">
    <source>
        <dbReference type="Proteomes" id="UP001457282"/>
    </source>
</evidence>
<dbReference type="Pfam" id="PF23559">
    <property type="entry name" value="WHD_DRP"/>
    <property type="match status" value="1"/>
</dbReference>
<dbReference type="AlphaFoldDB" id="A0AAW1YLJ8"/>
<evidence type="ECO:0000259" key="4">
    <source>
        <dbReference type="Pfam" id="PF23598"/>
    </source>
</evidence>
<dbReference type="PANTHER" id="PTHR23155:SF1076">
    <property type="entry name" value="LEUCINE-RICH REPEAT (LRR) FAMILY PROTEIN-RELATED"/>
    <property type="match status" value="1"/>
</dbReference>
<keyword evidence="6" id="KW-1185">Reference proteome</keyword>
<keyword evidence="1" id="KW-0677">Repeat</keyword>
<dbReference type="InterPro" id="IPR036388">
    <property type="entry name" value="WH-like_DNA-bd_sf"/>
</dbReference>
<dbReference type="EMBL" id="JBEDUW010000001">
    <property type="protein sequence ID" value="KAK9949557.1"/>
    <property type="molecule type" value="Genomic_DNA"/>
</dbReference>
<feature type="domain" description="Disease resistance R13L4/SHOC-2-like LRR" evidence="4">
    <location>
        <begin position="372"/>
        <end position="569"/>
    </location>
</feature>
<accession>A0AAW1YLJ8</accession>
<dbReference type="GO" id="GO:0098542">
    <property type="term" value="P:defense response to other organism"/>
    <property type="evidence" value="ECO:0007669"/>
    <property type="project" value="TreeGrafter"/>
</dbReference>
<organism evidence="5 6">
    <name type="scientific">Rubus argutus</name>
    <name type="common">Southern blackberry</name>
    <dbReference type="NCBI Taxonomy" id="59490"/>
    <lineage>
        <taxon>Eukaryota</taxon>
        <taxon>Viridiplantae</taxon>
        <taxon>Streptophyta</taxon>
        <taxon>Embryophyta</taxon>
        <taxon>Tracheophyta</taxon>
        <taxon>Spermatophyta</taxon>
        <taxon>Magnoliopsida</taxon>
        <taxon>eudicotyledons</taxon>
        <taxon>Gunneridae</taxon>
        <taxon>Pentapetalae</taxon>
        <taxon>rosids</taxon>
        <taxon>fabids</taxon>
        <taxon>Rosales</taxon>
        <taxon>Rosaceae</taxon>
        <taxon>Rosoideae</taxon>
        <taxon>Rosoideae incertae sedis</taxon>
        <taxon>Rubus</taxon>
    </lineage>
</organism>
<evidence type="ECO:0000256" key="1">
    <source>
        <dbReference type="ARBA" id="ARBA00022737"/>
    </source>
</evidence>
<evidence type="ECO:0008006" key="7">
    <source>
        <dbReference type="Google" id="ProtNLM"/>
    </source>
</evidence>
<dbReference type="Proteomes" id="UP001457282">
    <property type="component" value="Unassembled WGS sequence"/>
</dbReference>
<proteinExistence type="predicted"/>
<evidence type="ECO:0000256" key="2">
    <source>
        <dbReference type="ARBA" id="ARBA00022821"/>
    </source>
</evidence>
<dbReference type="InterPro" id="IPR055414">
    <property type="entry name" value="LRR_R13L4/SHOC2-like"/>
</dbReference>
<dbReference type="InterPro" id="IPR032675">
    <property type="entry name" value="LRR_dom_sf"/>
</dbReference>
<evidence type="ECO:0000259" key="3">
    <source>
        <dbReference type="Pfam" id="PF23559"/>
    </source>
</evidence>
<name>A0AAW1YLJ8_RUBAR</name>
<reference evidence="5 6" key="1">
    <citation type="journal article" date="2023" name="G3 (Bethesda)">
        <title>A chromosome-length genome assembly and annotation of blackberry (Rubus argutus, cv. 'Hillquist').</title>
        <authorList>
            <person name="Bruna T."/>
            <person name="Aryal R."/>
            <person name="Dudchenko O."/>
            <person name="Sargent D.J."/>
            <person name="Mead D."/>
            <person name="Buti M."/>
            <person name="Cavallini A."/>
            <person name="Hytonen T."/>
            <person name="Andres J."/>
            <person name="Pham M."/>
            <person name="Weisz D."/>
            <person name="Mascagni F."/>
            <person name="Usai G."/>
            <person name="Natali L."/>
            <person name="Bassil N."/>
            <person name="Fernandez G.E."/>
            <person name="Lomsadze A."/>
            <person name="Armour M."/>
            <person name="Olukolu B."/>
            <person name="Poorten T."/>
            <person name="Britton C."/>
            <person name="Davik J."/>
            <person name="Ashrafi H."/>
            <person name="Aiden E.L."/>
            <person name="Borodovsky M."/>
            <person name="Worthington M."/>
        </authorList>
    </citation>
    <scope>NUCLEOTIDE SEQUENCE [LARGE SCALE GENOMIC DNA]</scope>
    <source>
        <strain evidence="5">PI 553951</strain>
    </source>
</reference>
<dbReference type="PANTHER" id="PTHR23155">
    <property type="entry name" value="DISEASE RESISTANCE PROTEIN RP"/>
    <property type="match status" value="1"/>
</dbReference>
<comment type="caution">
    <text evidence="5">The sequence shown here is derived from an EMBL/GenBank/DDBJ whole genome shotgun (WGS) entry which is preliminary data.</text>
</comment>
<dbReference type="Gene3D" id="1.10.10.10">
    <property type="entry name" value="Winged helix-like DNA-binding domain superfamily/Winged helix DNA-binding domain"/>
    <property type="match status" value="1"/>
</dbReference>
<dbReference type="InterPro" id="IPR044974">
    <property type="entry name" value="Disease_R_plants"/>
</dbReference>
<dbReference type="FunFam" id="1.10.10.10:FF:000322">
    <property type="entry name" value="Probable disease resistance protein At1g63360"/>
    <property type="match status" value="1"/>
</dbReference>
<feature type="domain" description="Disease resistance protein winged helix" evidence="3">
    <location>
        <begin position="194"/>
        <end position="264"/>
    </location>
</feature>
<dbReference type="Gene3D" id="3.80.10.10">
    <property type="entry name" value="Ribonuclease Inhibitor"/>
    <property type="match status" value="1"/>
</dbReference>
<evidence type="ECO:0000313" key="5">
    <source>
        <dbReference type="EMBL" id="KAK9949557.1"/>
    </source>
</evidence>